<dbReference type="Proteomes" id="UP000324222">
    <property type="component" value="Unassembled WGS sequence"/>
</dbReference>
<evidence type="ECO:0000313" key="1">
    <source>
        <dbReference type="EMBL" id="MPC68909.1"/>
    </source>
</evidence>
<keyword evidence="2" id="KW-1185">Reference proteome</keyword>
<name>A0A5B7HGN2_PORTR</name>
<organism evidence="1 2">
    <name type="scientific">Portunus trituberculatus</name>
    <name type="common">Swimming crab</name>
    <name type="synonym">Neptunus trituberculatus</name>
    <dbReference type="NCBI Taxonomy" id="210409"/>
    <lineage>
        <taxon>Eukaryota</taxon>
        <taxon>Metazoa</taxon>
        <taxon>Ecdysozoa</taxon>
        <taxon>Arthropoda</taxon>
        <taxon>Crustacea</taxon>
        <taxon>Multicrustacea</taxon>
        <taxon>Malacostraca</taxon>
        <taxon>Eumalacostraca</taxon>
        <taxon>Eucarida</taxon>
        <taxon>Decapoda</taxon>
        <taxon>Pleocyemata</taxon>
        <taxon>Brachyura</taxon>
        <taxon>Eubrachyura</taxon>
        <taxon>Portunoidea</taxon>
        <taxon>Portunidae</taxon>
        <taxon>Portuninae</taxon>
        <taxon>Portunus</taxon>
    </lineage>
</organism>
<dbReference type="EMBL" id="VSRR010028585">
    <property type="protein sequence ID" value="MPC68909.1"/>
    <property type="molecule type" value="Genomic_DNA"/>
</dbReference>
<evidence type="ECO:0000313" key="2">
    <source>
        <dbReference type="Proteomes" id="UP000324222"/>
    </source>
</evidence>
<reference evidence="1 2" key="1">
    <citation type="submission" date="2019-05" db="EMBL/GenBank/DDBJ databases">
        <title>Another draft genome of Portunus trituberculatus and its Hox gene families provides insights of decapod evolution.</title>
        <authorList>
            <person name="Jeong J.-H."/>
            <person name="Song I."/>
            <person name="Kim S."/>
            <person name="Choi T."/>
            <person name="Kim D."/>
            <person name="Ryu S."/>
            <person name="Kim W."/>
        </authorList>
    </citation>
    <scope>NUCLEOTIDE SEQUENCE [LARGE SCALE GENOMIC DNA]</scope>
    <source>
        <tissue evidence="1">Muscle</tissue>
    </source>
</reference>
<accession>A0A5B7HGN2</accession>
<comment type="caution">
    <text evidence="1">The sequence shown here is derived from an EMBL/GenBank/DDBJ whole genome shotgun (WGS) entry which is preliminary data.</text>
</comment>
<dbReference type="PROSITE" id="PS51257">
    <property type="entry name" value="PROKAR_LIPOPROTEIN"/>
    <property type="match status" value="1"/>
</dbReference>
<proteinExistence type="predicted"/>
<gene>
    <name evidence="1" type="ORF">E2C01_063120</name>
</gene>
<sequence>MRLATDGGDSVIAPSSTYLLSIIGCRDFLAVQHTVRHGKISVYFCCGDQKSMVECIDVYFLLLTSSCWNGIAMGCLDIAKRHLTTSAHADIGMRICDYPTIQVSFFLFLFNSFFNGRKVFALVKTKRKRSPLRCILRDNSISKVGNASKLP</sequence>
<dbReference type="OrthoDB" id="432685at2759"/>
<dbReference type="AlphaFoldDB" id="A0A5B7HGN2"/>
<protein>
    <submittedName>
        <fullName evidence="1">Uncharacterized protein</fullName>
    </submittedName>
</protein>